<keyword evidence="7 13" id="KW-0863">Zinc-finger</keyword>
<evidence type="ECO:0000256" key="13">
    <source>
        <dbReference type="HAMAP-Rule" id="MF_01152"/>
    </source>
</evidence>
<feature type="binding site" evidence="13">
    <location>
        <position position="201"/>
    </location>
    <ligand>
        <name>Zn(2+)</name>
        <dbReference type="ChEBI" id="CHEBI:29105"/>
        <label>1</label>
    </ligand>
</feature>
<evidence type="ECO:0000256" key="3">
    <source>
        <dbReference type="ARBA" id="ARBA00022490"/>
    </source>
</evidence>
<evidence type="ECO:0000313" key="19">
    <source>
        <dbReference type="Proteomes" id="UP000068250"/>
    </source>
</evidence>
<dbReference type="PATRIC" id="fig|431306.5.peg.788"/>
<dbReference type="GO" id="GO:0051082">
    <property type="term" value="F:unfolded protein binding"/>
    <property type="evidence" value="ECO:0007669"/>
    <property type="project" value="UniProtKB-UniRule"/>
</dbReference>
<feature type="repeat" description="CXXCXGXG motif" evidence="13">
    <location>
        <begin position="147"/>
        <end position="154"/>
    </location>
</feature>
<comment type="domain">
    <text evidence="13">The J domain is necessary and sufficient to stimulate DnaK ATPase activity. Zinc center 1 plays an important role in the autonomous, DnaK-independent chaperone activity of DnaJ. Zinc center 2 is essential for interaction with DnaK and for DnaJ activity.</text>
</comment>
<dbReference type="Pfam" id="PF00684">
    <property type="entry name" value="DnaJ_CXXCXGXG"/>
    <property type="match status" value="1"/>
</dbReference>
<evidence type="ECO:0000256" key="10">
    <source>
        <dbReference type="ARBA" id="ARBA00023186"/>
    </source>
</evidence>
<dbReference type="PRINTS" id="PR00625">
    <property type="entry name" value="JDOMAIN"/>
</dbReference>
<dbReference type="GO" id="GO:0042026">
    <property type="term" value="P:protein refolding"/>
    <property type="evidence" value="ECO:0007669"/>
    <property type="project" value="TreeGrafter"/>
</dbReference>
<comment type="similarity">
    <text evidence="11 13">Belongs to the DnaJ family.</text>
</comment>
<keyword evidence="5 13" id="KW-0479">Metal-binding</keyword>
<reference evidence="17" key="1">
    <citation type="submission" date="2014-09" db="EMBL/GenBank/DDBJ databases">
        <authorList>
            <person name="Magalhaes I.L.F."/>
            <person name="Oliveira U."/>
            <person name="Santos F.R."/>
            <person name="Vidigal T.H.D.A."/>
            <person name="Brescovit A.D."/>
            <person name="Santos A.J."/>
        </authorList>
    </citation>
    <scope>NUCLEOTIDE SEQUENCE</scope>
    <source>
        <strain evidence="17">LMG 23848T</strain>
    </source>
</reference>
<dbReference type="PROSITE" id="PS51188">
    <property type="entry name" value="ZF_CR"/>
    <property type="match status" value="1"/>
</dbReference>
<dbReference type="FunFam" id="2.60.260.20:FF:000004">
    <property type="entry name" value="Molecular chaperone DnaJ"/>
    <property type="match status" value="1"/>
</dbReference>
<keyword evidence="6 13" id="KW-0677">Repeat</keyword>
<dbReference type="GO" id="GO:0031072">
    <property type="term" value="F:heat shock protein binding"/>
    <property type="evidence" value="ECO:0007669"/>
    <property type="project" value="InterPro"/>
</dbReference>
<comment type="function">
    <text evidence="13">Participates actively in the response to hyperosmotic and heat shock by preventing the aggregation of stress-denatured proteins and by disaggregating proteins, also in an autonomous, DnaK-independent fashion. Unfolded proteins bind initially to DnaJ; upon interaction with the DnaJ-bound protein, DnaK hydrolyzes its bound ATP, resulting in the formation of a stable complex. GrpE releases ADP from DnaK; ATP binding to DnaK triggers the release of the substrate protein, thus completing the reaction cycle. Several rounds of ATP-dependent interactions between DnaJ, DnaK and GrpE are required for fully efficient folding. Also involved, together with DnaK and GrpE, in the DNA replication of plasmids through activation of initiation proteins.</text>
</comment>
<dbReference type="PANTHER" id="PTHR43096:SF48">
    <property type="entry name" value="CHAPERONE PROTEIN DNAJ"/>
    <property type="match status" value="1"/>
</dbReference>
<dbReference type="OrthoDB" id="9779889at2"/>
<dbReference type="STRING" id="431306.AGA_806"/>
<keyword evidence="3 13" id="KW-0963">Cytoplasm</keyword>
<dbReference type="EMBL" id="WOTE01000003">
    <property type="protein sequence ID" value="NHO39391.1"/>
    <property type="molecule type" value="Genomic_DNA"/>
</dbReference>
<dbReference type="Proteomes" id="UP000657200">
    <property type="component" value="Unassembled WGS sequence"/>
</dbReference>
<protein>
    <recommendedName>
        <fullName evidence="12 13">Chaperone protein DnaJ</fullName>
    </recommendedName>
</protein>
<dbReference type="InterPro" id="IPR012724">
    <property type="entry name" value="DnaJ"/>
</dbReference>
<feature type="repeat" description="CXXCXGXG motif" evidence="13">
    <location>
        <begin position="201"/>
        <end position="208"/>
    </location>
</feature>
<dbReference type="SUPFAM" id="SSF46565">
    <property type="entry name" value="Chaperone J-domain"/>
    <property type="match status" value="1"/>
</dbReference>
<dbReference type="RefSeq" id="WP_059023051.1">
    <property type="nucleotide sequence ID" value="NZ_JBNZCO010000004.1"/>
</dbReference>
<dbReference type="FunFam" id="2.10.230.10:FF:000002">
    <property type="entry name" value="Molecular chaperone DnaJ"/>
    <property type="match status" value="1"/>
</dbReference>
<evidence type="ECO:0000313" key="18">
    <source>
        <dbReference type="EMBL" id="NHO39391.1"/>
    </source>
</evidence>
<dbReference type="PROSITE" id="PS00636">
    <property type="entry name" value="DNAJ_1"/>
    <property type="match status" value="1"/>
</dbReference>
<name>A0A0U5F3M6_9PROT</name>
<reference evidence="19" key="2">
    <citation type="submission" date="2014-09" db="EMBL/GenBank/DDBJ databases">
        <authorList>
            <person name="Illeghems K.G."/>
        </authorList>
    </citation>
    <scope>NUCLEOTIDE SEQUENCE [LARGE SCALE GENOMIC DNA]</scope>
    <source>
        <strain evidence="19">LMG 23848T</strain>
    </source>
</reference>
<keyword evidence="9 13" id="KW-0346">Stress response</keyword>
<dbReference type="InterPro" id="IPR001305">
    <property type="entry name" value="HSP_DnaJ_Cys-rich_dom"/>
</dbReference>
<dbReference type="NCBIfam" id="NF008035">
    <property type="entry name" value="PRK10767.1"/>
    <property type="match status" value="1"/>
</dbReference>
<dbReference type="InterPro" id="IPR018253">
    <property type="entry name" value="DnaJ_domain_CS"/>
</dbReference>
<dbReference type="EMBL" id="LN609302">
    <property type="protein sequence ID" value="CEF54484.1"/>
    <property type="molecule type" value="Genomic_DNA"/>
</dbReference>
<feature type="binding site" evidence="13">
    <location>
        <position position="190"/>
    </location>
    <ligand>
        <name>Zn(2+)</name>
        <dbReference type="ChEBI" id="CHEBI:29105"/>
        <label>2</label>
    </ligand>
</feature>
<evidence type="ECO:0000256" key="4">
    <source>
        <dbReference type="ARBA" id="ARBA00022705"/>
    </source>
</evidence>
<comment type="cofactor">
    <cofactor evidence="13">
        <name>Zn(2+)</name>
        <dbReference type="ChEBI" id="CHEBI:29105"/>
    </cofactor>
    <text evidence="13">Binds 2 Zn(2+) ions per monomer.</text>
</comment>
<dbReference type="InterPro" id="IPR001623">
    <property type="entry name" value="DnaJ_domain"/>
</dbReference>
<dbReference type="CDD" id="cd10719">
    <property type="entry name" value="DnaJ_zf"/>
    <property type="match status" value="1"/>
</dbReference>
<evidence type="ECO:0000256" key="7">
    <source>
        <dbReference type="ARBA" id="ARBA00022771"/>
    </source>
</evidence>
<evidence type="ECO:0000256" key="6">
    <source>
        <dbReference type="ARBA" id="ARBA00022737"/>
    </source>
</evidence>
<dbReference type="AlphaFoldDB" id="A0A0U5F3M6"/>
<evidence type="ECO:0000256" key="9">
    <source>
        <dbReference type="ARBA" id="ARBA00023016"/>
    </source>
</evidence>
<gene>
    <name evidence="13 17" type="primary">dnaJ</name>
    <name evidence="17" type="ORF">AGA_806</name>
    <name evidence="18" type="ORF">GOB80_06770</name>
</gene>
<evidence type="ECO:0000313" key="17">
    <source>
        <dbReference type="EMBL" id="CEF54484.1"/>
    </source>
</evidence>
<keyword evidence="8 13" id="KW-0862">Zinc</keyword>
<dbReference type="PROSITE" id="PS50076">
    <property type="entry name" value="DNAJ_2"/>
    <property type="match status" value="1"/>
</dbReference>
<dbReference type="Proteomes" id="UP000068250">
    <property type="component" value="Chromosome I"/>
</dbReference>
<dbReference type="SUPFAM" id="SSF49493">
    <property type="entry name" value="HSP40/DnaJ peptide-binding domain"/>
    <property type="match status" value="2"/>
</dbReference>
<dbReference type="SMART" id="SM00271">
    <property type="entry name" value="DnaJ"/>
    <property type="match status" value="1"/>
</dbReference>
<comment type="subcellular location">
    <subcellularLocation>
        <location evidence="1 13">Cytoplasm</location>
    </subcellularLocation>
</comment>
<dbReference type="NCBIfam" id="TIGR02349">
    <property type="entry name" value="DnaJ_bact"/>
    <property type="match status" value="1"/>
</dbReference>
<dbReference type="GO" id="GO:0009408">
    <property type="term" value="P:response to heat"/>
    <property type="evidence" value="ECO:0007669"/>
    <property type="project" value="InterPro"/>
</dbReference>
<evidence type="ECO:0000256" key="1">
    <source>
        <dbReference type="ARBA" id="ARBA00004496"/>
    </source>
</evidence>
<sequence>MATQLDYYEILEVSRTASAEEIKKSYRKLAMKFHPDRNPGDDTAEAKFKEINQAYDVLKDEQKRAAYDRFGHAAFEGGGAGPGGFDFNGFGGGGLGDIFEQMFGDMMGRRGGQARRGNDIQTHVEITLEEAFSGVEKDVRVITRVACESCHGTGSNSGASGVETCPSCHGAGKVRAQQGFFVVERACPTCHGAGRVVKDPCKACHGEGTVEQERSIAVKIPAGVEDGTRIRLTGEGEAGGDGVPAGDLYVHVSVSEHSIFQRDGANVYCRVPLRMAQAALGTEIEVPVIDGSRTNVKIPAGTQSGAHFRLRGKGFSVLRSSARGDMYIQVSVETPQVLTKRQRELLEEFEKEAGEDVKHSPEHTGFFRRVRDFFEGSE</sequence>
<dbReference type="Gene3D" id="2.10.230.10">
    <property type="entry name" value="Heat shock protein DnaJ, cysteine-rich domain"/>
    <property type="match status" value="1"/>
</dbReference>
<dbReference type="GO" id="GO:0005524">
    <property type="term" value="F:ATP binding"/>
    <property type="evidence" value="ECO:0007669"/>
    <property type="project" value="InterPro"/>
</dbReference>
<dbReference type="Gene3D" id="2.60.260.20">
    <property type="entry name" value="Urease metallochaperone UreE, N-terminal domain"/>
    <property type="match status" value="2"/>
</dbReference>
<feature type="repeat" description="CXXCXGXG motif" evidence="13">
    <location>
        <begin position="187"/>
        <end position="194"/>
    </location>
</feature>
<feature type="domain" description="J" evidence="15">
    <location>
        <begin position="6"/>
        <end position="71"/>
    </location>
</feature>
<dbReference type="CDD" id="cd10747">
    <property type="entry name" value="DnaJ_C"/>
    <property type="match status" value="1"/>
</dbReference>
<dbReference type="SUPFAM" id="SSF57938">
    <property type="entry name" value="DnaJ/Hsp40 cysteine-rich domain"/>
    <property type="match status" value="1"/>
</dbReference>
<feature type="binding site" evidence="13">
    <location>
        <position position="168"/>
    </location>
    <ligand>
        <name>Zn(2+)</name>
        <dbReference type="ChEBI" id="CHEBI:29105"/>
        <label>2</label>
    </ligand>
</feature>
<evidence type="ECO:0000256" key="14">
    <source>
        <dbReference type="PROSITE-ProRule" id="PRU00546"/>
    </source>
</evidence>
<dbReference type="GO" id="GO:0005737">
    <property type="term" value="C:cytoplasm"/>
    <property type="evidence" value="ECO:0007669"/>
    <property type="project" value="UniProtKB-SubCell"/>
</dbReference>
<dbReference type="GO" id="GO:0008270">
    <property type="term" value="F:zinc ion binding"/>
    <property type="evidence" value="ECO:0007669"/>
    <property type="project" value="UniProtKB-UniRule"/>
</dbReference>
<keyword evidence="20" id="KW-1185">Reference proteome</keyword>
<dbReference type="GO" id="GO:0006260">
    <property type="term" value="P:DNA replication"/>
    <property type="evidence" value="ECO:0007669"/>
    <property type="project" value="UniProtKB-KW"/>
</dbReference>
<dbReference type="InterPro" id="IPR036410">
    <property type="entry name" value="HSP_DnaJ_Cys-rich_dom_sf"/>
</dbReference>
<dbReference type="InterPro" id="IPR036869">
    <property type="entry name" value="J_dom_sf"/>
</dbReference>
<evidence type="ECO:0000256" key="11">
    <source>
        <dbReference type="ARBA" id="ARBA00061004"/>
    </source>
</evidence>
<dbReference type="Pfam" id="PF01556">
    <property type="entry name" value="DnaJ_C"/>
    <property type="match status" value="1"/>
</dbReference>
<dbReference type="Gene3D" id="1.10.287.110">
    <property type="entry name" value="DnaJ domain"/>
    <property type="match status" value="1"/>
</dbReference>
<dbReference type="CDD" id="cd06257">
    <property type="entry name" value="DnaJ"/>
    <property type="match status" value="1"/>
</dbReference>
<accession>A0A0U5F3M6</accession>
<feature type="binding site" evidence="13">
    <location>
        <position position="150"/>
    </location>
    <ligand>
        <name>Zn(2+)</name>
        <dbReference type="ChEBI" id="CHEBI:29105"/>
        <label>1</label>
    </ligand>
</feature>
<feature type="binding site" evidence="13">
    <location>
        <position position="147"/>
    </location>
    <ligand>
        <name>Zn(2+)</name>
        <dbReference type="ChEBI" id="CHEBI:29105"/>
        <label>1</label>
    </ligand>
</feature>
<evidence type="ECO:0000256" key="2">
    <source>
        <dbReference type="ARBA" id="ARBA00011738"/>
    </source>
</evidence>
<keyword evidence="4 13" id="KW-0235">DNA replication</keyword>
<organism evidence="17 19">
    <name type="scientific">Acetobacter ghanensis</name>
    <dbReference type="NCBI Taxonomy" id="431306"/>
    <lineage>
        <taxon>Bacteria</taxon>
        <taxon>Pseudomonadati</taxon>
        <taxon>Pseudomonadota</taxon>
        <taxon>Alphaproteobacteria</taxon>
        <taxon>Acetobacterales</taxon>
        <taxon>Acetobacteraceae</taxon>
        <taxon>Acetobacter</taxon>
    </lineage>
</organism>
<feature type="zinc finger region" description="CR-type" evidence="14">
    <location>
        <begin position="134"/>
        <end position="213"/>
    </location>
</feature>
<dbReference type="Pfam" id="PF00226">
    <property type="entry name" value="DnaJ"/>
    <property type="match status" value="1"/>
</dbReference>
<evidence type="ECO:0000256" key="12">
    <source>
        <dbReference type="ARBA" id="ARBA00067609"/>
    </source>
</evidence>
<evidence type="ECO:0000256" key="5">
    <source>
        <dbReference type="ARBA" id="ARBA00022723"/>
    </source>
</evidence>
<reference evidence="18 20" key="3">
    <citation type="journal article" date="2020" name="Int. J. Syst. Evol. Microbiol.">
        <title>Novel acetic acid bacteria from cider fermentations: Acetobacter conturbans sp. nov. and Acetobacter fallax sp. nov.</title>
        <authorList>
            <person name="Sombolestani A.S."/>
            <person name="Cleenwerck I."/>
            <person name="Cnockaert M."/>
            <person name="Borremans W."/>
            <person name="Wieme A.D."/>
            <person name="De Vuyst L."/>
            <person name="Vandamme P."/>
        </authorList>
    </citation>
    <scope>NUCLEOTIDE SEQUENCE [LARGE SCALE GENOMIC DNA]</scope>
    <source>
        <strain evidence="18 20">LMG 23848</strain>
    </source>
</reference>
<evidence type="ECO:0000256" key="8">
    <source>
        <dbReference type="ARBA" id="ARBA00022833"/>
    </source>
</evidence>
<keyword evidence="10 13" id="KW-0143">Chaperone</keyword>
<comment type="subunit">
    <text evidence="2 13">Homodimer.</text>
</comment>
<dbReference type="InterPro" id="IPR008971">
    <property type="entry name" value="HSP40/DnaJ_pept-bd"/>
</dbReference>
<dbReference type="PANTHER" id="PTHR43096">
    <property type="entry name" value="DNAJ HOMOLOG 1, MITOCHONDRIAL-RELATED"/>
    <property type="match status" value="1"/>
</dbReference>
<proteinExistence type="inferred from homology"/>
<feature type="binding site" evidence="13">
    <location>
        <position position="165"/>
    </location>
    <ligand>
        <name>Zn(2+)</name>
        <dbReference type="ChEBI" id="CHEBI:29105"/>
        <label>2</label>
    </ligand>
</feature>
<dbReference type="FunFam" id="1.10.287.110:FF:000031">
    <property type="entry name" value="Molecular chaperone DnaJ"/>
    <property type="match status" value="1"/>
</dbReference>
<dbReference type="InterPro" id="IPR002939">
    <property type="entry name" value="DnaJ_C"/>
</dbReference>
<evidence type="ECO:0000313" key="20">
    <source>
        <dbReference type="Proteomes" id="UP000657200"/>
    </source>
</evidence>
<evidence type="ECO:0000259" key="16">
    <source>
        <dbReference type="PROSITE" id="PS51188"/>
    </source>
</evidence>
<feature type="repeat" description="CXXCXGXG motif" evidence="13">
    <location>
        <begin position="165"/>
        <end position="172"/>
    </location>
</feature>
<evidence type="ECO:0000259" key="15">
    <source>
        <dbReference type="PROSITE" id="PS50076"/>
    </source>
</evidence>
<feature type="binding site" evidence="13">
    <location>
        <position position="187"/>
    </location>
    <ligand>
        <name>Zn(2+)</name>
        <dbReference type="ChEBI" id="CHEBI:29105"/>
        <label>2</label>
    </ligand>
</feature>
<feature type="domain" description="CR-type" evidence="16">
    <location>
        <begin position="134"/>
        <end position="213"/>
    </location>
</feature>
<feature type="binding site" evidence="13">
    <location>
        <position position="204"/>
    </location>
    <ligand>
        <name>Zn(2+)</name>
        <dbReference type="ChEBI" id="CHEBI:29105"/>
        <label>1</label>
    </ligand>
</feature>
<dbReference type="HAMAP" id="MF_01152">
    <property type="entry name" value="DnaJ"/>
    <property type="match status" value="1"/>
</dbReference>